<keyword evidence="7 10" id="KW-0472">Membrane</keyword>
<evidence type="ECO:0000256" key="4">
    <source>
        <dbReference type="ARBA" id="ARBA00022692"/>
    </source>
</evidence>
<feature type="transmembrane region" description="Helical" evidence="10">
    <location>
        <begin position="6"/>
        <end position="25"/>
    </location>
</feature>
<keyword evidence="6" id="KW-0297">G-protein coupled receptor</keyword>
<evidence type="ECO:0000313" key="11">
    <source>
        <dbReference type="EMBL" id="KGR21582.1"/>
    </source>
</evidence>
<evidence type="ECO:0000256" key="7">
    <source>
        <dbReference type="ARBA" id="ARBA00023136"/>
    </source>
</evidence>
<keyword evidence="8 11" id="KW-0675">Receptor</keyword>
<evidence type="ECO:0000256" key="9">
    <source>
        <dbReference type="ARBA" id="ARBA00023224"/>
    </source>
</evidence>
<keyword evidence="4 10" id="KW-0812">Transmembrane</keyword>
<dbReference type="PANTHER" id="PTHR28097">
    <property type="entry name" value="PHEROMONE A FACTOR RECEPTOR"/>
    <property type="match status" value="1"/>
</dbReference>
<name>A0AB34PZQ1_CANAX</name>
<dbReference type="GO" id="GO:0005886">
    <property type="term" value="C:plasma membrane"/>
    <property type="evidence" value="ECO:0007669"/>
    <property type="project" value="TreeGrafter"/>
</dbReference>
<feature type="transmembrane region" description="Helical" evidence="10">
    <location>
        <begin position="163"/>
        <end position="187"/>
    </location>
</feature>
<evidence type="ECO:0000256" key="10">
    <source>
        <dbReference type="SAM" id="Phobius"/>
    </source>
</evidence>
<evidence type="ECO:0000256" key="3">
    <source>
        <dbReference type="ARBA" id="ARBA00022507"/>
    </source>
</evidence>
<keyword evidence="9" id="KW-0807">Transducer</keyword>
<feature type="transmembrane region" description="Helical" evidence="10">
    <location>
        <begin position="120"/>
        <end position="143"/>
    </location>
</feature>
<dbReference type="EMBL" id="AJIX01000003">
    <property type="protein sequence ID" value="KGR21582.1"/>
    <property type="molecule type" value="Genomic_DNA"/>
</dbReference>
<sequence length="417" mass="47988">MYKGAAGMGSFLIISFCLLIPPFLWHIRSRNLPATILIFWLMYVDLTGFISTMIWSGDNFDEAWDGQVYCDIVGKLDAGSSVGKCCAIACVIMNLYFVLCAKHPTLLEQGSWKKFAMDMAICLINPIFVMAVHYIVTGSRYAIVKYQGCSTIYSATYASLLLVSIWTVLWSIVALIFAVLTLITFFRKRKDVKDILLCTNSGLNIKRFARLLIFSFLIVFAMVPLSLYYFVSQAEVSKNPFHWDQVHNEEWNVIYFYDFGFFTFYDRLVNCILSVLAFIIFGLGSDALDMYKSMFHKVHNRFWYKKTDEPYSQEQAIKSMEPQTKINSNKSQFSNTTSFTNTSTMRDIENQFGDVMHQIISEENTSFRFEKQLQSSPATLVKEDGVPRELQSIIKDTDSSSDQIFYKYQVKSKSYDN</sequence>
<comment type="similarity">
    <text evidence="2">Belongs to the G-protein coupled receptor 4 family.</text>
</comment>
<proteinExistence type="inferred from homology"/>
<dbReference type="Pfam" id="PF02076">
    <property type="entry name" value="STE3"/>
    <property type="match status" value="1"/>
</dbReference>
<feature type="transmembrane region" description="Helical" evidence="10">
    <location>
        <begin position="81"/>
        <end position="99"/>
    </location>
</feature>
<accession>A0AB34PZQ1</accession>
<keyword evidence="5 10" id="KW-1133">Transmembrane helix</keyword>
<dbReference type="GO" id="GO:0000750">
    <property type="term" value="P:pheromone-dependent signal transduction involved in conjugation with cellular fusion"/>
    <property type="evidence" value="ECO:0007669"/>
    <property type="project" value="TreeGrafter"/>
</dbReference>
<evidence type="ECO:0000256" key="8">
    <source>
        <dbReference type="ARBA" id="ARBA00023170"/>
    </source>
</evidence>
<comment type="subcellular location">
    <subcellularLocation>
        <location evidence="1">Membrane</location>
        <topology evidence="1">Multi-pass membrane protein</topology>
    </subcellularLocation>
</comment>
<feature type="transmembrane region" description="Helical" evidence="10">
    <location>
        <begin position="37"/>
        <end position="55"/>
    </location>
</feature>
<feature type="transmembrane region" description="Helical" evidence="10">
    <location>
        <begin position="208"/>
        <end position="231"/>
    </location>
</feature>
<dbReference type="GO" id="GO:0004932">
    <property type="term" value="F:mating-type factor pheromone receptor activity"/>
    <property type="evidence" value="ECO:0007669"/>
    <property type="project" value="InterPro"/>
</dbReference>
<organism evidence="11 12">
    <name type="scientific">Candida albicans P78048</name>
    <dbReference type="NCBI Taxonomy" id="1094989"/>
    <lineage>
        <taxon>Eukaryota</taxon>
        <taxon>Fungi</taxon>
        <taxon>Dikarya</taxon>
        <taxon>Ascomycota</taxon>
        <taxon>Saccharomycotina</taxon>
        <taxon>Pichiomycetes</taxon>
        <taxon>Debaryomycetaceae</taxon>
        <taxon>Candida/Lodderomyces clade</taxon>
        <taxon>Candida</taxon>
    </lineage>
</organism>
<dbReference type="InterPro" id="IPR001499">
    <property type="entry name" value="GPCR_STE3"/>
</dbReference>
<evidence type="ECO:0000256" key="5">
    <source>
        <dbReference type="ARBA" id="ARBA00022989"/>
    </source>
</evidence>
<evidence type="ECO:0000256" key="1">
    <source>
        <dbReference type="ARBA" id="ARBA00004141"/>
    </source>
</evidence>
<evidence type="ECO:0000313" key="12">
    <source>
        <dbReference type="Proteomes" id="UP000030161"/>
    </source>
</evidence>
<dbReference type="PRINTS" id="PR00899">
    <property type="entry name" value="GPCRSTE3"/>
</dbReference>
<reference evidence="11 12" key="1">
    <citation type="submission" date="2013-12" db="EMBL/GenBank/DDBJ databases">
        <title>The Genome Sequence of Candida albicans P78048.</title>
        <authorList>
            <consortium name="The Broad Institute Genome Sequencing Platform"/>
            <consortium name="The Broad Institute Genome Sequencing Center for Infectious Disease"/>
            <person name="Cuomo C."/>
            <person name="Bennett R."/>
            <person name="Hirakawa M."/>
            <person name="Noverr M."/>
            <person name="Mitchell A."/>
            <person name="Young S.K."/>
            <person name="Zeng Q."/>
            <person name="Gargeya S."/>
            <person name="Fitzgerald M."/>
            <person name="Abouelleil A."/>
            <person name="Alvarado L."/>
            <person name="Berlin A.M."/>
            <person name="Chapman S.B."/>
            <person name="Dewar J."/>
            <person name="Goldberg J."/>
            <person name="Griggs A."/>
            <person name="Gujja S."/>
            <person name="Hansen M."/>
            <person name="Howarth C."/>
            <person name="Imamovic A."/>
            <person name="Larimer J."/>
            <person name="McCowan C."/>
            <person name="Murphy C."/>
            <person name="Pearson M."/>
            <person name="Priest M."/>
            <person name="Roberts A."/>
            <person name="Saif S."/>
            <person name="Shea T."/>
            <person name="Sykes S."/>
            <person name="Wortman J."/>
            <person name="Nusbaum C."/>
            <person name="Birren B."/>
        </authorList>
    </citation>
    <scope>NUCLEOTIDE SEQUENCE [LARGE SCALE GENOMIC DNA]</scope>
    <source>
        <strain evidence="11 12">P78048</strain>
    </source>
</reference>
<keyword evidence="3" id="KW-0589">Pheromone response</keyword>
<evidence type="ECO:0000256" key="2">
    <source>
        <dbReference type="ARBA" id="ARBA00011085"/>
    </source>
</evidence>
<dbReference type="AlphaFoldDB" id="A0AB34PZQ1"/>
<protein>
    <submittedName>
        <fullName evidence="11">Pheromone a factor receptor</fullName>
    </submittedName>
</protein>
<evidence type="ECO:0000256" key="6">
    <source>
        <dbReference type="ARBA" id="ARBA00023040"/>
    </source>
</evidence>
<feature type="transmembrane region" description="Helical" evidence="10">
    <location>
        <begin position="267"/>
        <end position="288"/>
    </location>
</feature>
<dbReference type="CDD" id="cd14966">
    <property type="entry name" value="7tmD_STE3"/>
    <property type="match status" value="1"/>
</dbReference>
<dbReference type="Proteomes" id="UP000030161">
    <property type="component" value="Unassembled WGS sequence"/>
</dbReference>
<dbReference type="PANTHER" id="PTHR28097:SF1">
    <property type="entry name" value="PHEROMONE A FACTOR RECEPTOR"/>
    <property type="match status" value="1"/>
</dbReference>
<gene>
    <name evidence="11" type="ORF">MG3_00589</name>
</gene>
<comment type="caution">
    <text evidence="11">The sequence shown here is derived from an EMBL/GenBank/DDBJ whole genome shotgun (WGS) entry which is preliminary data.</text>
</comment>